<sequence length="588" mass="68845">MFKSKLFDSIGFIRAVFLIAFFILIFLASVTYRHIKELDKINDSIINTYEISIELGQLTSYLKDAETGYRGYIITNDSIYLNPFMDARKNINNSFQSLRNTIKNDSRKQIRLKRIYDLVDKRFSYFKNDFTSKKEFNSHFKNGRLIMDSLKTEVNFMLNAENKLLNSKGKLYRYNNSNTPLIIFSTFLISILLLSLGYLLIIKNYKDLVNQNIRLKIFDESSNQAEILGKYGSWLLNLENKTFDYSDNKFRLLGYEPQSFQPTVENLFEYIHPDDKEIIIDAFQQIKEKKFLPLTYYRIIKKDTLEIRYFRTTGKIFVDRLHNQKMIGTTQDITEDFNKTQLIELRNKELEQNNKELTEFNHVASHDLQEPLRKIQTFISRIEDKERENLSETAKDYFLKIQEASNRMRVLIDDLLQYSRTNRSEKKFEAVDLNDVLSNAVSELSESIIEKKAQINTEKLHKLQGVPFQLEQLFINLIGNSLKYSKTDVPPVVTVTSKKIKASKAPKLNEKSKKEYIKITIKDNGLGFEQEYAERIFLLFNRLHGKKDYPGTGVGLAICKKIVENHKGYIFAKGKLNEGAEFEIYLPV</sequence>
<accession>A0ABW8XX60</accession>
<feature type="domain" description="PAS" evidence="8">
    <location>
        <begin position="234"/>
        <end position="290"/>
    </location>
</feature>
<dbReference type="InterPro" id="IPR007891">
    <property type="entry name" value="CHASE3"/>
</dbReference>
<dbReference type="Proteomes" id="UP001629260">
    <property type="component" value="Unassembled WGS sequence"/>
</dbReference>
<dbReference type="CDD" id="cd00082">
    <property type="entry name" value="HisKA"/>
    <property type="match status" value="1"/>
</dbReference>
<name>A0ABW8XX60_9FLAO</name>
<dbReference type="SUPFAM" id="SSF55785">
    <property type="entry name" value="PYP-like sensor domain (PAS domain)"/>
    <property type="match status" value="1"/>
</dbReference>
<keyword evidence="10" id="KW-1185">Reference proteome</keyword>
<evidence type="ECO:0000313" key="9">
    <source>
        <dbReference type="EMBL" id="MFL9832152.1"/>
    </source>
</evidence>
<feature type="domain" description="Histidine kinase" evidence="7">
    <location>
        <begin position="363"/>
        <end position="588"/>
    </location>
</feature>
<evidence type="ECO:0000259" key="8">
    <source>
        <dbReference type="PROSITE" id="PS50112"/>
    </source>
</evidence>
<feature type="transmembrane region" description="Helical" evidence="6">
    <location>
        <begin position="12"/>
        <end position="32"/>
    </location>
</feature>
<dbReference type="CDD" id="cd19410">
    <property type="entry name" value="HK9-like_sensor"/>
    <property type="match status" value="1"/>
</dbReference>
<keyword evidence="6" id="KW-1133">Transmembrane helix</keyword>
<proteinExistence type="predicted"/>
<dbReference type="PANTHER" id="PTHR43304">
    <property type="entry name" value="PHYTOCHROME-LIKE PROTEIN CPH1"/>
    <property type="match status" value="1"/>
</dbReference>
<dbReference type="InterPro" id="IPR000014">
    <property type="entry name" value="PAS"/>
</dbReference>
<dbReference type="Gene3D" id="1.10.287.130">
    <property type="match status" value="1"/>
</dbReference>
<dbReference type="Pfam" id="PF05227">
    <property type="entry name" value="CHASE3"/>
    <property type="match status" value="1"/>
</dbReference>
<dbReference type="SMART" id="SM00387">
    <property type="entry name" value="HATPase_c"/>
    <property type="match status" value="1"/>
</dbReference>
<dbReference type="EC" id="2.7.13.3" evidence="2"/>
<dbReference type="Gene3D" id="3.30.565.10">
    <property type="entry name" value="Histidine kinase-like ATPase, C-terminal domain"/>
    <property type="match status" value="1"/>
</dbReference>
<dbReference type="InterPro" id="IPR005467">
    <property type="entry name" value="His_kinase_dom"/>
</dbReference>
<dbReference type="Pfam" id="PF02518">
    <property type="entry name" value="HATPase_c"/>
    <property type="match status" value="1"/>
</dbReference>
<dbReference type="PROSITE" id="PS50112">
    <property type="entry name" value="PAS"/>
    <property type="match status" value="1"/>
</dbReference>
<dbReference type="SMART" id="SM00388">
    <property type="entry name" value="HisKA"/>
    <property type="match status" value="1"/>
</dbReference>
<evidence type="ECO:0000259" key="7">
    <source>
        <dbReference type="PROSITE" id="PS50109"/>
    </source>
</evidence>
<organism evidence="9 10">
    <name type="scientific">Flavobacterium plantiphilum</name>
    <dbReference type="NCBI Taxonomy" id="3163297"/>
    <lineage>
        <taxon>Bacteria</taxon>
        <taxon>Pseudomonadati</taxon>
        <taxon>Bacteroidota</taxon>
        <taxon>Flavobacteriia</taxon>
        <taxon>Flavobacteriales</taxon>
        <taxon>Flavobacteriaceae</taxon>
        <taxon>Flavobacterium</taxon>
    </lineage>
</organism>
<evidence type="ECO:0000256" key="1">
    <source>
        <dbReference type="ARBA" id="ARBA00000085"/>
    </source>
</evidence>
<dbReference type="Pfam" id="PF08447">
    <property type="entry name" value="PAS_3"/>
    <property type="match status" value="1"/>
</dbReference>
<dbReference type="InterPro" id="IPR035965">
    <property type="entry name" value="PAS-like_dom_sf"/>
</dbReference>
<evidence type="ECO:0000256" key="5">
    <source>
        <dbReference type="ARBA" id="ARBA00022777"/>
    </source>
</evidence>
<comment type="catalytic activity">
    <reaction evidence="1">
        <text>ATP + protein L-histidine = ADP + protein N-phospho-L-histidine.</text>
        <dbReference type="EC" id="2.7.13.3"/>
    </reaction>
</comment>
<dbReference type="InterPro" id="IPR003661">
    <property type="entry name" value="HisK_dim/P_dom"/>
</dbReference>
<keyword evidence="3" id="KW-0597">Phosphoprotein</keyword>
<dbReference type="PANTHER" id="PTHR43304:SF1">
    <property type="entry name" value="PAC DOMAIN-CONTAINING PROTEIN"/>
    <property type="match status" value="1"/>
</dbReference>
<protein>
    <recommendedName>
        <fullName evidence="2">histidine kinase</fullName>
        <ecNumber evidence="2">2.7.13.3</ecNumber>
    </recommendedName>
</protein>
<dbReference type="Pfam" id="PF00512">
    <property type="entry name" value="HisKA"/>
    <property type="match status" value="1"/>
</dbReference>
<dbReference type="PRINTS" id="PR00344">
    <property type="entry name" value="BCTRLSENSOR"/>
</dbReference>
<reference evidence="9 10" key="1">
    <citation type="submission" date="2024-06" db="EMBL/GenBank/DDBJ databases">
        <authorList>
            <person name="Kaempfer P."/>
            <person name="Viver T."/>
        </authorList>
    </citation>
    <scope>NUCLEOTIDE SEQUENCE [LARGE SCALE GENOMIC DNA]</scope>
    <source>
        <strain evidence="9 10">ST-87</strain>
    </source>
</reference>
<evidence type="ECO:0000256" key="2">
    <source>
        <dbReference type="ARBA" id="ARBA00012438"/>
    </source>
</evidence>
<feature type="transmembrane region" description="Helical" evidence="6">
    <location>
        <begin position="181"/>
        <end position="201"/>
    </location>
</feature>
<dbReference type="Gene3D" id="3.30.450.20">
    <property type="entry name" value="PAS domain"/>
    <property type="match status" value="1"/>
</dbReference>
<evidence type="ECO:0000256" key="3">
    <source>
        <dbReference type="ARBA" id="ARBA00022553"/>
    </source>
</evidence>
<keyword evidence="6" id="KW-0472">Membrane</keyword>
<dbReference type="InterPro" id="IPR052162">
    <property type="entry name" value="Sensor_kinase/Photoreceptor"/>
</dbReference>
<dbReference type="SUPFAM" id="SSF47384">
    <property type="entry name" value="Homodimeric domain of signal transducing histidine kinase"/>
    <property type="match status" value="1"/>
</dbReference>
<dbReference type="SUPFAM" id="SSF55874">
    <property type="entry name" value="ATPase domain of HSP90 chaperone/DNA topoisomerase II/histidine kinase"/>
    <property type="match status" value="1"/>
</dbReference>
<keyword evidence="6" id="KW-0812">Transmembrane</keyword>
<dbReference type="CDD" id="cd00130">
    <property type="entry name" value="PAS"/>
    <property type="match status" value="1"/>
</dbReference>
<dbReference type="PROSITE" id="PS50109">
    <property type="entry name" value="HIS_KIN"/>
    <property type="match status" value="1"/>
</dbReference>
<evidence type="ECO:0000256" key="4">
    <source>
        <dbReference type="ARBA" id="ARBA00022679"/>
    </source>
</evidence>
<evidence type="ECO:0000313" key="10">
    <source>
        <dbReference type="Proteomes" id="UP001629260"/>
    </source>
</evidence>
<comment type="caution">
    <text evidence="9">The sequence shown here is derived from an EMBL/GenBank/DDBJ whole genome shotgun (WGS) entry which is preliminary data.</text>
</comment>
<dbReference type="InterPro" id="IPR003594">
    <property type="entry name" value="HATPase_dom"/>
</dbReference>
<gene>
    <name evidence="9" type="ORF">ABS764_14970</name>
</gene>
<keyword evidence="4" id="KW-0808">Transferase</keyword>
<dbReference type="EMBL" id="JBELQA010000009">
    <property type="protein sequence ID" value="MFL9832152.1"/>
    <property type="molecule type" value="Genomic_DNA"/>
</dbReference>
<dbReference type="InterPro" id="IPR004358">
    <property type="entry name" value="Sig_transdc_His_kin-like_C"/>
</dbReference>
<evidence type="ECO:0000256" key="6">
    <source>
        <dbReference type="SAM" id="Phobius"/>
    </source>
</evidence>
<dbReference type="InterPro" id="IPR036890">
    <property type="entry name" value="HATPase_C_sf"/>
</dbReference>
<dbReference type="InterPro" id="IPR013655">
    <property type="entry name" value="PAS_fold_3"/>
</dbReference>
<dbReference type="RefSeq" id="WP_408082600.1">
    <property type="nucleotide sequence ID" value="NZ_JBELQA010000009.1"/>
</dbReference>
<keyword evidence="5" id="KW-0418">Kinase</keyword>
<dbReference type="InterPro" id="IPR036097">
    <property type="entry name" value="HisK_dim/P_sf"/>
</dbReference>